<proteinExistence type="predicted"/>
<name>A0AAE9WD45_9SCHI</name>
<accession>A0AAE9WD45</accession>
<dbReference type="GO" id="GO:0030687">
    <property type="term" value="C:preribosome, large subunit precursor"/>
    <property type="evidence" value="ECO:0007669"/>
    <property type="project" value="TreeGrafter"/>
</dbReference>
<gene>
    <name evidence="3" type="ORF">SOMG_00917</name>
</gene>
<feature type="compositionally biased region" description="Polar residues" evidence="1">
    <location>
        <begin position="38"/>
        <end position="48"/>
    </location>
</feature>
<evidence type="ECO:0000259" key="2">
    <source>
        <dbReference type="Pfam" id="PF10338"/>
    </source>
</evidence>
<dbReference type="PANTHER" id="PTHR28219">
    <property type="entry name" value="UPF0642 PROTEIN YBL028C"/>
    <property type="match status" value="1"/>
</dbReference>
<sequence length="116" mass="13214">MAKSARSKTVRRNKRALRANVFQPVVDERTKRLSAHLQDQVNDLTKSPANRDEKVADKAVEEVTSEAPAGGSMDEDKPKVSTSGPRDNNRNRWAQKHLKQGKRQKQNSFAKFMRKK</sequence>
<dbReference type="Proteomes" id="UP001212411">
    <property type="component" value="Chromosome 1"/>
</dbReference>
<dbReference type="PANTHER" id="PTHR28219:SF1">
    <property type="entry name" value="UPF0642 PROTEIN YBL028C"/>
    <property type="match status" value="1"/>
</dbReference>
<feature type="compositionally biased region" description="Basic and acidic residues" evidence="1">
    <location>
        <begin position="49"/>
        <end position="61"/>
    </location>
</feature>
<dbReference type="RefSeq" id="XP_056037215.1">
    <property type="nucleotide sequence ID" value="XM_056179710.1"/>
</dbReference>
<evidence type="ECO:0000256" key="1">
    <source>
        <dbReference type="SAM" id="MobiDB-lite"/>
    </source>
</evidence>
<organism evidence="3 4">
    <name type="scientific">Schizosaccharomyces osmophilus</name>
    <dbReference type="NCBI Taxonomy" id="2545709"/>
    <lineage>
        <taxon>Eukaryota</taxon>
        <taxon>Fungi</taxon>
        <taxon>Dikarya</taxon>
        <taxon>Ascomycota</taxon>
        <taxon>Taphrinomycotina</taxon>
        <taxon>Schizosaccharomycetes</taxon>
        <taxon>Schizosaccharomycetales</taxon>
        <taxon>Schizosaccharomycetaceae</taxon>
        <taxon>Schizosaccharomyces</taxon>
    </lineage>
</organism>
<dbReference type="AlphaFoldDB" id="A0AAE9WD45"/>
<dbReference type="Pfam" id="PF10338">
    <property type="entry name" value="YBL028C_N"/>
    <property type="match status" value="1"/>
</dbReference>
<protein>
    <submittedName>
        <fullName evidence="3">UPF0642 conserved fungal protein</fullName>
    </submittedName>
</protein>
<keyword evidence="4" id="KW-1185">Reference proteome</keyword>
<reference evidence="3 4" key="1">
    <citation type="journal article" date="2023" name="G3 (Bethesda)">
        <title>A high-quality reference genome for the fission yeast Schizosaccharomyces osmophilus.</title>
        <authorList>
            <person name="Jia G.S."/>
            <person name="Zhang W.C."/>
            <person name="Liang Y."/>
            <person name="Liu X.H."/>
            <person name="Rhind N."/>
            <person name="Pidoux A."/>
            <person name="Brysch-Herzberg M."/>
            <person name="Du L.L."/>
        </authorList>
    </citation>
    <scope>NUCLEOTIDE SEQUENCE [LARGE SCALE GENOMIC DNA]</scope>
    <source>
        <strain evidence="3 4">CBS 15793</strain>
    </source>
</reference>
<dbReference type="GeneID" id="80874399"/>
<dbReference type="KEGG" id="som:SOMG_00917"/>
<dbReference type="EMBL" id="CP115611">
    <property type="protein sequence ID" value="WBW72972.1"/>
    <property type="molecule type" value="Genomic_DNA"/>
</dbReference>
<evidence type="ECO:0000313" key="3">
    <source>
        <dbReference type="EMBL" id="WBW72972.1"/>
    </source>
</evidence>
<dbReference type="InterPro" id="IPR019434">
    <property type="entry name" value="DUF2423"/>
</dbReference>
<evidence type="ECO:0000313" key="4">
    <source>
        <dbReference type="Proteomes" id="UP001212411"/>
    </source>
</evidence>
<feature type="domain" description="DUF2423" evidence="2">
    <location>
        <begin position="1"/>
        <end position="42"/>
    </location>
</feature>
<feature type="region of interest" description="Disordered" evidence="1">
    <location>
        <begin position="38"/>
        <end position="116"/>
    </location>
</feature>
<feature type="compositionally biased region" description="Basic residues" evidence="1">
    <location>
        <begin position="93"/>
        <end position="105"/>
    </location>
</feature>